<accession>A0ACB7TLG2</accession>
<name>A0ACB7TLG2_HYAAI</name>
<reference evidence="1" key="1">
    <citation type="submission" date="2020-05" db="EMBL/GenBank/DDBJ databases">
        <title>Large-scale comparative analyses of tick genomes elucidate their genetic diversity and vector capacities.</title>
        <authorList>
            <person name="Jia N."/>
            <person name="Wang J."/>
            <person name="Shi W."/>
            <person name="Du L."/>
            <person name="Sun Y."/>
            <person name="Zhan W."/>
            <person name="Jiang J."/>
            <person name="Wang Q."/>
            <person name="Zhang B."/>
            <person name="Ji P."/>
            <person name="Sakyi L.B."/>
            <person name="Cui X."/>
            <person name="Yuan T."/>
            <person name="Jiang B."/>
            <person name="Yang W."/>
            <person name="Lam T.T.-Y."/>
            <person name="Chang Q."/>
            <person name="Ding S."/>
            <person name="Wang X."/>
            <person name="Zhu J."/>
            <person name="Ruan X."/>
            <person name="Zhao L."/>
            <person name="Wei J."/>
            <person name="Que T."/>
            <person name="Du C."/>
            <person name="Cheng J."/>
            <person name="Dai P."/>
            <person name="Han X."/>
            <person name="Huang E."/>
            <person name="Gao Y."/>
            <person name="Liu J."/>
            <person name="Shao H."/>
            <person name="Ye R."/>
            <person name="Li L."/>
            <person name="Wei W."/>
            <person name="Wang X."/>
            <person name="Wang C."/>
            <person name="Yang T."/>
            <person name="Huo Q."/>
            <person name="Li W."/>
            <person name="Guo W."/>
            <person name="Chen H."/>
            <person name="Zhou L."/>
            <person name="Ni X."/>
            <person name="Tian J."/>
            <person name="Zhou Y."/>
            <person name="Sheng Y."/>
            <person name="Liu T."/>
            <person name="Pan Y."/>
            <person name="Xia L."/>
            <person name="Li J."/>
            <person name="Zhao F."/>
            <person name="Cao W."/>
        </authorList>
    </citation>
    <scope>NUCLEOTIDE SEQUENCE</scope>
    <source>
        <strain evidence="1">Hyas-2018</strain>
    </source>
</reference>
<keyword evidence="2" id="KW-1185">Reference proteome</keyword>
<sequence>MRVEDSREPRLVYKKINQQKLEALFVDAARYHSGDKFAISVVDAGGNMVNAASVYTKTAHVAEEAAIALALHSAKAPAVVYSDPRTAVRSFSSALVSQQANNIVTKAFQRTRESSEGGYHITWFPAHLDGSVNPLGCNPNEQAHRLARDFTYRAAADSHARNEECFPWVSFLVKYCVHVASFDVQSIKERQRLSKLTCCATTLFEKNYRVAKAGYITTLGTVQRKEKSRMCEYPFFQGLLVLV</sequence>
<evidence type="ECO:0000313" key="2">
    <source>
        <dbReference type="Proteomes" id="UP000821845"/>
    </source>
</evidence>
<organism evidence="1 2">
    <name type="scientific">Hyalomma asiaticum</name>
    <name type="common">Tick</name>
    <dbReference type="NCBI Taxonomy" id="266040"/>
    <lineage>
        <taxon>Eukaryota</taxon>
        <taxon>Metazoa</taxon>
        <taxon>Ecdysozoa</taxon>
        <taxon>Arthropoda</taxon>
        <taxon>Chelicerata</taxon>
        <taxon>Arachnida</taxon>
        <taxon>Acari</taxon>
        <taxon>Parasitiformes</taxon>
        <taxon>Ixodida</taxon>
        <taxon>Ixodoidea</taxon>
        <taxon>Ixodidae</taxon>
        <taxon>Hyalomminae</taxon>
        <taxon>Hyalomma</taxon>
    </lineage>
</organism>
<protein>
    <submittedName>
        <fullName evidence="1">Uncharacterized protein</fullName>
    </submittedName>
</protein>
<evidence type="ECO:0000313" key="1">
    <source>
        <dbReference type="EMBL" id="KAH6947813.1"/>
    </source>
</evidence>
<proteinExistence type="predicted"/>
<dbReference type="EMBL" id="CM023481">
    <property type="protein sequence ID" value="KAH6947813.1"/>
    <property type="molecule type" value="Genomic_DNA"/>
</dbReference>
<dbReference type="Proteomes" id="UP000821845">
    <property type="component" value="Chromosome 1"/>
</dbReference>
<gene>
    <name evidence="1" type="ORF">HPB50_021527</name>
</gene>
<comment type="caution">
    <text evidence="1">The sequence shown here is derived from an EMBL/GenBank/DDBJ whole genome shotgun (WGS) entry which is preliminary data.</text>
</comment>